<evidence type="ECO:0000256" key="8">
    <source>
        <dbReference type="ARBA" id="ARBA00023010"/>
    </source>
</evidence>
<keyword evidence="7 11" id="KW-1133">Transmembrane helix</keyword>
<proteinExistence type="inferred from homology"/>
<evidence type="ECO:0000256" key="10">
    <source>
        <dbReference type="SAM" id="MobiDB-lite"/>
    </source>
</evidence>
<accession>A0A4Y3KCG1</accession>
<dbReference type="SMART" id="SM01323">
    <property type="entry name" value="YajC"/>
    <property type="match status" value="1"/>
</dbReference>
<dbReference type="GO" id="GO:0015031">
    <property type="term" value="P:protein transport"/>
    <property type="evidence" value="ECO:0007669"/>
    <property type="project" value="UniProtKB-KW"/>
</dbReference>
<feature type="region of interest" description="Disordered" evidence="10">
    <location>
        <begin position="101"/>
        <end position="151"/>
    </location>
</feature>
<reference evidence="12 13" key="1">
    <citation type="submission" date="2019-06" db="EMBL/GenBank/DDBJ databases">
        <title>Whole genome shotgun sequence of Cellulomonas uda NBRC 3747.</title>
        <authorList>
            <person name="Hosoyama A."/>
            <person name="Uohara A."/>
            <person name="Ohji S."/>
            <person name="Ichikawa N."/>
        </authorList>
    </citation>
    <scope>NUCLEOTIDE SEQUENCE [LARGE SCALE GENOMIC DNA]</scope>
    <source>
        <strain evidence="12 13">NBRC 3747</strain>
    </source>
</reference>
<protein>
    <recommendedName>
        <fullName evidence="14">Preprotein translocase subunit YajC</fullName>
    </recommendedName>
</protein>
<dbReference type="PRINTS" id="PR01853">
    <property type="entry name" value="YAJCTRNLCASE"/>
</dbReference>
<keyword evidence="4" id="KW-1003">Cell membrane</keyword>
<dbReference type="Proteomes" id="UP000315842">
    <property type="component" value="Unassembled WGS sequence"/>
</dbReference>
<evidence type="ECO:0000313" key="12">
    <source>
        <dbReference type="EMBL" id="GEA80550.1"/>
    </source>
</evidence>
<evidence type="ECO:0000256" key="7">
    <source>
        <dbReference type="ARBA" id="ARBA00022989"/>
    </source>
</evidence>
<dbReference type="AlphaFoldDB" id="A0A4Y3KCG1"/>
<keyword evidence="3" id="KW-0813">Transport</keyword>
<evidence type="ECO:0000256" key="3">
    <source>
        <dbReference type="ARBA" id="ARBA00022448"/>
    </source>
</evidence>
<keyword evidence="6" id="KW-0653">Protein transport</keyword>
<evidence type="ECO:0000256" key="11">
    <source>
        <dbReference type="SAM" id="Phobius"/>
    </source>
</evidence>
<evidence type="ECO:0000256" key="9">
    <source>
        <dbReference type="ARBA" id="ARBA00023136"/>
    </source>
</evidence>
<comment type="caution">
    <text evidence="12">The sequence shown here is derived from an EMBL/GenBank/DDBJ whole genome shotgun (WGS) entry which is preliminary data.</text>
</comment>
<dbReference type="InterPro" id="IPR003849">
    <property type="entry name" value="Preprotein_translocase_YajC"/>
</dbReference>
<dbReference type="RefSeq" id="WP_244937661.1">
    <property type="nucleotide sequence ID" value="NZ_BJLP01000012.1"/>
</dbReference>
<dbReference type="EMBL" id="BJLP01000012">
    <property type="protein sequence ID" value="GEA80550.1"/>
    <property type="molecule type" value="Genomic_DNA"/>
</dbReference>
<dbReference type="GO" id="GO:0005886">
    <property type="term" value="C:plasma membrane"/>
    <property type="evidence" value="ECO:0007669"/>
    <property type="project" value="UniProtKB-SubCell"/>
</dbReference>
<feature type="compositionally biased region" description="Acidic residues" evidence="10">
    <location>
        <begin position="109"/>
        <end position="134"/>
    </location>
</feature>
<dbReference type="NCBIfam" id="TIGR00739">
    <property type="entry name" value="yajC"/>
    <property type="match status" value="1"/>
</dbReference>
<evidence type="ECO:0000256" key="1">
    <source>
        <dbReference type="ARBA" id="ARBA00004162"/>
    </source>
</evidence>
<name>A0A4Y3KCG1_CELUD</name>
<sequence length="151" mass="16275">MTLLNAAPAADTAAATTGGGGYSMFLLLALLVGAFWFMSRKSRKQQRAQQEFRSTLQPGDEVMTASGMMGVVVEVEDDTITLESTPGSRTRWVRAAIAKKVEAPVADDQPSDEDGTEDDEPADRLDDEPIDVPDDLSSLPPSRGDDDTDRK</sequence>
<feature type="transmembrane region" description="Helical" evidence="11">
    <location>
        <begin position="20"/>
        <end position="38"/>
    </location>
</feature>
<keyword evidence="8" id="KW-0811">Translocation</keyword>
<evidence type="ECO:0000256" key="4">
    <source>
        <dbReference type="ARBA" id="ARBA00022475"/>
    </source>
</evidence>
<evidence type="ECO:0008006" key="14">
    <source>
        <dbReference type="Google" id="ProtNLM"/>
    </source>
</evidence>
<comment type="similarity">
    <text evidence="2">Belongs to the YajC family.</text>
</comment>
<dbReference type="PANTHER" id="PTHR33909:SF1">
    <property type="entry name" value="SEC TRANSLOCON ACCESSORY COMPLEX SUBUNIT YAJC"/>
    <property type="match status" value="1"/>
</dbReference>
<evidence type="ECO:0000256" key="6">
    <source>
        <dbReference type="ARBA" id="ARBA00022927"/>
    </source>
</evidence>
<comment type="subcellular location">
    <subcellularLocation>
        <location evidence="1">Cell membrane</location>
        <topology evidence="1">Single-pass membrane protein</topology>
    </subcellularLocation>
</comment>
<dbReference type="PANTHER" id="PTHR33909">
    <property type="entry name" value="SEC TRANSLOCON ACCESSORY COMPLEX SUBUNIT YAJC"/>
    <property type="match status" value="1"/>
</dbReference>
<organism evidence="12 13">
    <name type="scientific">Cellulomonas uda</name>
    <dbReference type="NCBI Taxonomy" id="1714"/>
    <lineage>
        <taxon>Bacteria</taxon>
        <taxon>Bacillati</taxon>
        <taxon>Actinomycetota</taxon>
        <taxon>Actinomycetes</taxon>
        <taxon>Micrococcales</taxon>
        <taxon>Cellulomonadaceae</taxon>
        <taxon>Cellulomonas</taxon>
    </lineage>
</organism>
<evidence type="ECO:0000256" key="5">
    <source>
        <dbReference type="ARBA" id="ARBA00022692"/>
    </source>
</evidence>
<keyword evidence="13" id="KW-1185">Reference proteome</keyword>
<evidence type="ECO:0000313" key="13">
    <source>
        <dbReference type="Proteomes" id="UP000315842"/>
    </source>
</evidence>
<evidence type="ECO:0000256" key="2">
    <source>
        <dbReference type="ARBA" id="ARBA00006742"/>
    </source>
</evidence>
<keyword evidence="5 11" id="KW-0812">Transmembrane</keyword>
<dbReference type="Pfam" id="PF02699">
    <property type="entry name" value="YajC"/>
    <property type="match status" value="1"/>
</dbReference>
<keyword evidence="9 11" id="KW-0472">Membrane</keyword>
<gene>
    <name evidence="12" type="ORF">CUD01_09940</name>
</gene>